<dbReference type="PANTHER" id="PTHR43133">
    <property type="entry name" value="RNA POLYMERASE ECF-TYPE SIGMA FACTO"/>
    <property type="match status" value="1"/>
</dbReference>
<evidence type="ECO:0000256" key="1">
    <source>
        <dbReference type="ARBA" id="ARBA00010641"/>
    </source>
</evidence>
<evidence type="ECO:0000259" key="5">
    <source>
        <dbReference type="Pfam" id="PF08281"/>
    </source>
</evidence>
<dbReference type="OrthoDB" id="192021at2"/>
<dbReference type="InterPro" id="IPR013249">
    <property type="entry name" value="RNA_pol_sigma70_r4_t2"/>
</dbReference>
<dbReference type="SUPFAM" id="SSF88946">
    <property type="entry name" value="Sigma2 domain of RNA polymerase sigma factors"/>
    <property type="match status" value="1"/>
</dbReference>
<keyword evidence="4" id="KW-0804">Transcription</keyword>
<dbReference type="Gene3D" id="1.10.10.10">
    <property type="entry name" value="Winged helix-like DNA-binding domain superfamily/Winged helix DNA-binding domain"/>
    <property type="match status" value="1"/>
</dbReference>
<sequence>MQAASQLNTTSLIHALVRHYDGLVESLRRQYWRSPHSCGLSAEDIAREAVHEVCLQLLREEPGLSDVRIPLAFLRTLTQRRAIDVLRREHTWRKPLVPADDTEQYLTIAAAASAQPEARLQATQQLQQLACAIEALPPRCRDAFELCRIHGWSQQAAADHLAMSVRTVERHVRVALACCRIAMADVWGTV</sequence>
<dbReference type="InterPro" id="IPR014284">
    <property type="entry name" value="RNA_pol_sigma-70_dom"/>
</dbReference>
<dbReference type="NCBIfam" id="TIGR02937">
    <property type="entry name" value="sigma70-ECF"/>
    <property type="match status" value="1"/>
</dbReference>
<dbReference type="InterPro" id="IPR013324">
    <property type="entry name" value="RNA_pol_sigma_r3/r4-like"/>
</dbReference>
<evidence type="ECO:0000313" key="7">
    <source>
        <dbReference type="Proteomes" id="UP000308917"/>
    </source>
</evidence>
<accession>A0A4S8FEH8</accession>
<dbReference type="PANTHER" id="PTHR43133:SF63">
    <property type="entry name" value="RNA POLYMERASE SIGMA FACTOR FECI-RELATED"/>
    <property type="match status" value="1"/>
</dbReference>
<keyword evidence="7" id="KW-1185">Reference proteome</keyword>
<comment type="similarity">
    <text evidence="1">Belongs to the sigma-70 factor family. ECF subfamily.</text>
</comment>
<dbReference type="GO" id="GO:0003677">
    <property type="term" value="F:DNA binding"/>
    <property type="evidence" value="ECO:0007669"/>
    <property type="project" value="InterPro"/>
</dbReference>
<evidence type="ECO:0000256" key="3">
    <source>
        <dbReference type="ARBA" id="ARBA00023082"/>
    </source>
</evidence>
<evidence type="ECO:0000256" key="2">
    <source>
        <dbReference type="ARBA" id="ARBA00023015"/>
    </source>
</evidence>
<dbReference type="AlphaFoldDB" id="A0A4S8FEH8"/>
<dbReference type="Gene3D" id="1.10.1740.10">
    <property type="match status" value="1"/>
</dbReference>
<proteinExistence type="inferred from homology"/>
<dbReference type="SUPFAM" id="SSF88659">
    <property type="entry name" value="Sigma3 and sigma4 domains of RNA polymerase sigma factors"/>
    <property type="match status" value="1"/>
</dbReference>
<evidence type="ECO:0000256" key="4">
    <source>
        <dbReference type="ARBA" id="ARBA00023163"/>
    </source>
</evidence>
<feature type="domain" description="RNA polymerase sigma factor 70 region 4 type 2" evidence="5">
    <location>
        <begin position="127"/>
        <end position="179"/>
    </location>
</feature>
<keyword evidence="2" id="KW-0805">Transcription regulation</keyword>
<dbReference type="Proteomes" id="UP000308917">
    <property type="component" value="Unassembled WGS sequence"/>
</dbReference>
<dbReference type="InterPro" id="IPR013325">
    <property type="entry name" value="RNA_pol_sigma_r2"/>
</dbReference>
<dbReference type="RefSeq" id="WP_136571796.1">
    <property type="nucleotide sequence ID" value="NZ_STFG01000001.1"/>
</dbReference>
<dbReference type="InterPro" id="IPR036388">
    <property type="entry name" value="WH-like_DNA-bd_sf"/>
</dbReference>
<dbReference type="GO" id="GO:0006352">
    <property type="term" value="P:DNA-templated transcription initiation"/>
    <property type="evidence" value="ECO:0007669"/>
    <property type="project" value="InterPro"/>
</dbReference>
<keyword evidence="3" id="KW-0731">Sigma factor</keyword>
<reference evidence="6 7" key="1">
    <citation type="journal article" date="2015" name="Antonie Van Leeuwenhoek">
        <title>Lampropedia puyangensis sp. nov., isolated from symptomatic bark of Populus ? euramericana canker and emended description of Lampropedia hyalina (Ehrenberg 1832) Lee et al. 2004.</title>
        <authorList>
            <person name="Li Y."/>
            <person name="Wang T."/>
            <person name="Piao C.G."/>
            <person name="Wang L.F."/>
            <person name="Tian G.Z."/>
            <person name="Zhu T.H."/>
            <person name="Guo M.W."/>
        </authorList>
    </citation>
    <scope>NUCLEOTIDE SEQUENCE [LARGE SCALE GENOMIC DNA]</scope>
    <source>
        <strain evidence="6 7">2-bin</strain>
    </source>
</reference>
<comment type="caution">
    <text evidence="6">The sequence shown here is derived from an EMBL/GenBank/DDBJ whole genome shotgun (WGS) entry which is preliminary data.</text>
</comment>
<dbReference type="Pfam" id="PF08281">
    <property type="entry name" value="Sigma70_r4_2"/>
    <property type="match status" value="1"/>
</dbReference>
<protein>
    <submittedName>
        <fullName evidence="6">RNA polymerase sigma factor</fullName>
    </submittedName>
</protein>
<organism evidence="6 7">
    <name type="scientific">Lampropedia puyangensis</name>
    <dbReference type="NCBI Taxonomy" id="1330072"/>
    <lineage>
        <taxon>Bacteria</taxon>
        <taxon>Pseudomonadati</taxon>
        <taxon>Pseudomonadota</taxon>
        <taxon>Betaproteobacteria</taxon>
        <taxon>Burkholderiales</taxon>
        <taxon>Comamonadaceae</taxon>
        <taxon>Lampropedia</taxon>
    </lineage>
</organism>
<name>A0A4S8FEH8_9BURK</name>
<dbReference type="EMBL" id="STFG01000001">
    <property type="protein sequence ID" value="THU05084.1"/>
    <property type="molecule type" value="Genomic_DNA"/>
</dbReference>
<gene>
    <name evidence="6" type="ORF">E9531_00585</name>
</gene>
<dbReference type="InterPro" id="IPR039425">
    <property type="entry name" value="RNA_pol_sigma-70-like"/>
</dbReference>
<dbReference type="GO" id="GO:0016987">
    <property type="term" value="F:sigma factor activity"/>
    <property type="evidence" value="ECO:0007669"/>
    <property type="project" value="UniProtKB-KW"/>
</dbReference>
<evidence type="ECO:0000313" key="6">
    <source>
        <dbReference type="EMBL" id="THU05084.1"/>
    </source>
</evidence>